<keyword evidence="5" id="KW-1185">Reference proteome</keyword>
<dbReference type="InterPro" id="IPR001680">
    <property type="entry name" value="WD40_rpt"/>
</dbReference>
<evidence type="ECO:0000313" key="4">
    <source>
        <dbReference type="EMBL" id="KAF9598508.1"/>
    </source>
</evidence>
<dbReference type="PANTHER" id="PTHR45589:SF1">
    <property type="entry name" value="WD REPEAT DOMAIN 62, ISOFORM G"/>
    <property type="match status" value="1"/>
</dbReference>
<proteinExistence type="predicted"/>
<gene>
    <name evidence="4" type="ORF">IFM89_028040</name>
</gene>
<organism evidence="4 5">
    <name type="scientific">Coptis chinensis</name>
    <dbReference type="NCBI Taxonomy" id="261450"/>
    <lineage>
        <taxon>Eukaryota</taxon>
        <taxon>Viridiplantae</taxon>
        <taxon>Streptophyta</taxon>
        <taxon>Embryophyta</taxon>
        <taxon>Tracheophyta</taxon>
        <taxon>Spermatophyta</taxon>
        <taxon>Magnoliopsida</taxon>
        <taxon>Ranunculales</taxon>
        <taxon>Ranunculaceae</taxon>
        <taxon>Coptidoideae</taxon>
        <taxon>Coptis</taxon>
    </lineage>
</organism>
<dbReference type="Pfam" id="PF24782">
    <property type="entry name" value="WD40_MABP1-WDR62_2nd"/>
    <property type="match status" value="1"/>
</dbReference>
<dbReference type="SMART" id="SM00320">
    <property type="entry name" value="WD40"/>
    <property type="match status" value="12"/>
</dbReference>
<dbReference type="SUPFAM" id="SSF50978">
    <property type="entry name" value="WD40 repeat-like"/>
    <property type="match status" value="2"/>
</dbReference>
<dbReference type="Proteomes" id="UP000631114">
    <property type="component" value="Unassembled WGS sequence"/>
</dbReference>
<dbReference type="PROSITE" id="PS50294">
    <property type="entry name" value="WD_REPEATS_REGION"/>
    <property type="match status" value="1"/>
</dbReference>
<evidence type="ECO:0000313" key="5">
    <source>
        <dbReference type="Proteomes" id="UP000631114"/>
    </source>
</evidence>
<evidence type="ECO:0000256" key="2">
    <source>
        <dbReference type="SAM" id="MobiDB-lite"/>
    </source>
</evidence>
<dbReference type="InterPro" id="IPR056162">
    <property type="entry name" value="WD40_MABP1-WDR62_2nd"/>
</dbReference>
<dbReference type="InterPro" id="IPR036322">
    <property type="entry name" value="WD40_repeat_dom_sf"/>
</dbReference>
<dbReference type="Pfam" id="PF00400">
    <property type="entry name" value="WD40"/>
    <property type="match status" value="2"/>
</dbReference>
<feature type="repeat" description="WD" evidence="1">
    <location>
        <begin position="707"/>
        <end position="740"/>
    </location>
</feature>
<feature type="repeat" description="WD" evidence="1">
    <location>
        <begin position="418"/>
        <end position="432"/>
    </location>
</feature>
<reference evidence="4 5" key="1">
    <citation type="submission" date="2020-10" db="EMBL/GenBank/DDBJ databases">
        <title>The Coptis chinensis genome and diversification of protoberbering-type alkaloids.</title>
        <authorList>
            <person name="Wang B."/>
            <person name="Shu S."/>
            <person name="Song C."/>
            <person name="Liu Y."/>
        </authorList>
    </citation>
    <scope>NUCLEOTIDE SEQUENCE [LARGE SCALE GENOMIC DNA]</scope>
    <source>
        <strain evidence="4">HL-2020</strain>
        <tissue evidence="4">Leaf</tissue>
    </source>
</reference>
<keyword evidence="1" id="KW-0853">WD repeat</keyword>
<dbReference type="Gene3D" id="2.130.10.10">
    <property type="entry name" value="YVTN repeat-like/Quinoprotein amine dehydrogenase"/>
    <property type="match status" value="4"/>
</dbReference>
<comment type="caution">
    <text evidence="4">The sequence shown here is derived from an EMBL/GenBank/DDBJ whole genome shotgun (WGS) entry which is preliminary data.</text>
</comment>
<dbReference type="EMBL" id="JADFTS010000007">
    <property type="protein sequence ID" value="KAF9598508.1"/>
    <property type="molecule type" value="Genomic_DNA"/>
</dbReference>
<evidence type="ECO:0000256" key="1">
    <source>
        <dbReference type="PROSITE-ProRule" id="PRU00221"/>
    </source>
</evidence>
<protein>
    <recommendedName>
        <fullName evidence="3">MABP1/WDR62 second WD40 domain-containing protein</fullName>
    </recommendedName>
</protein>
<sequence>MHNMKNQRKPNKKTDASSKLVLEEIIGLTTKNANGLSSNNLTGECVYLAGCIVVVYNVELGTQSHLMVSSRTPKPLSCVAVCNQDGGIIAAGESGHQPAVLVWDCSSGALLVELKVHRYGVTCIAFSPDGKYLVSVGFPHDGHICLWDWRSRKLVTKLKSSSSCSVISSVSFSSNANFFITAGKKHLKYWHVESSTRSLSSVGAGLQALDGKSAILGCQKGSSFISVASCPWTAPITVGSDQAAEFYSIFALTNTGVLCLLDSGFSMKRTVHLKAGKGFALSVSDKFVACACSNGVVQLYSIETLSFSGSLQYSELKETQDSTDTTSDTRTSHKHFESDPPIPDAIACQFATSDKLVVVYGNHNLYIWDVRDVKKVSRCTVLVSHSACIWDVKNLSCENTHDPTLACVARGCCGGVSFATCSTDGTIRLWDLALHLELKQNDRQEVSINENIDGNPIDTDKTGAIHLVGAGIFERDVVELGLSTQGFRSMAVSSDGKYLAAGDFQGNLHVYNLNTGDYTFIQDAHEAEILSLTFSLPSDNNTATGRYLLASGSRDRMIHLYDVERDFQLIESLDDHSAAVTSVRFACNGRKILSCSADRSLVFRDVAEADIGCKTSRCHHQIASHGTVYDMAIDPITEVAVTVGQDKKINTFSISTGKLVKTFKQGGDFGEPIKVCMDPSGSYLVCSYSTKSMCMYDFITGELVTQVLGHGEVITGIIFLPDCKHIVSVGGDGCIFVWKLPSLLSSKMLHRMLERAAPLLPTSMHKKGTSNTSMLHGVDLLFNDSRDLPVVENFDQVGQRTLFQEVSDFRFSISRLPNWAQTKVTSKEILPGHPESTLSEEQEPEFLSSSMASYGDTFATKEPNGVQPCQQDLGVSEVCSTGMPEKDNNRTSAVSCCISVHTPSKQDLAVSDTCPTNISKSSCDSDTSRSSPFPDDISRFAMDKRWLTIHTVYHDLLDSPKERNFEDVKLFVSPSNLRKFKQIEQRQGHANQGGDPILTHQVSVNPSCGPYGQKDGKCLNLSEQVRHSNGGDLCKNKDPHGLSSAMTCCEGLDEQMHSDTMEISKDEDTDKVNFNDDLFSKHFSNLSNANALKIEGRRSSARRSYSARFVIRRDLTGCKRLFETSNQSTGGGFLTNLDVIAPKAVYRDQTSQVPLDACKQDEQISTEKLPSNACVLQQIDQTNCSMIEQTALEETNMKDQGCNSEETVTLKKVAACKDALLKVGAAVESALQLFSTLESNVSREGASYGSETDFNDWAAKLHPVIGEKFQSLGNILHSKSSSSARAEDLRYEALLGKFAESLSCQVLELVKKNLSTK</sequence>
<evidence type="ECO:0000259" key="3">
    <source>
        <dbReference type="Pfam" id="PF24782"/>
    </source>
</evidence>
<accession>A0A835LK22</accession>
<dbReference type="PROSITE" id="PS50082">
    <property type="entry name" value="WD_REPEATS_2"/>
    <property type="match status" value="2"/>
</dbReference>
<dbReference type="InterPro" id="IPR015943">
    <property type="entry name" value="WD40/YVTN_repeat-like_dom_sf"/>
</dbReference>
<feature type="domain" description="MABP1/WDR62 second WD40" evidence="3">
    <location>
        <begin position="412"/>
        <end position="740"/>
    </location>
</feature>
<dbReference type="PANTHER" id="PTHR45589">
    <property type="entry name" value="WD REPEAT DOMAIN 62, ISOFORM G"/>
    <property type="match status" value="1"/>
</dbReference>
<dbReference type="OrthoDB" id="6154712at2759"/>
<dbReference type="InterPro" id="IPR052779">
    <property type="entry name" value="WDR62"/>
</dbReference>
<name>A0A835LK22_9MAGN</name>
<feature type="region of interest" description="Disordered" evidence="2">
    <location>
        <begin position="318"/>
        <end position="337"/>
    </location>
</feature>